<dbReference type="PANTHER" id="PTHR15162:SF7">
    <property type="entry name" value="SUCCINYLGLUTAMATE DESUCCINYLASE"/>
    <property type="match status" value="1"/>
</dbReference>
<evidence type="ECO:0000259" key="5">
    <source>
        <dbReference type="Pfam" id="PF24827"/>
    </source>
</evidence>
<dbReference type="InterPro" id="IPR050178">
    <property type="entry name" value="AspA/AstE_fam"/>
</dbReference>
<name>A0ABP9DG03_9BACT</name>
<evidence type="ECO:0000313" key="7">
    <source>
        <dbReference type="Proteomes" id="UP001500298"/>
    </source>
</evidence>
<dbReference type="SUPFAM" id="SSF53187">
    <property type="entry name" value="Zn-dependent exopeptidases"/>
    <property type="match status" value="1"/>
</dbReference>
<keyword evidence="7" id="KW-1185">Reference proteome</keyword>
<comment type="caution">
    <text evidence="6">The sequence shown here is derived from an EMBL/GenBank/DDBJ whole genome shotgun (WGS) entry which is preliminary data.</text>
</comment>
<evidence type="ECO:0000256" key="3">
    <source>
        <dbReference type="ARBA" id="ARBA00022801"/>
    </source>
</evidence>
<dbReference type="Gene3D" id="3.40.630.10">
    <property type="entry name" value="Zn peptidases"/>
    <property type="match status" value="1"/>
</dbReference>
<dbReference type="Proteomes" id="UP001500298">
    <property type="component" value="Unassembled WGS sequence"/>
</dbReference>
<keyword evidence="2" id="KW-0479">Metal-binding</keyword>
<accession>A0ABP9DG03</accession>
<dbReference type="EMBL" id="BAABJX010000051">
    <property type="protein sequence ID" value="GAA4844496.1"/>
    <property type="molecule type" value="Genomic_DNA"/>
</dbReference>
<evidence type="ECO:0000256" key="4">
    <source>
        <dbReference type="ARBA" id="ARBA00022833"/>
    </source>
</evidence>
<gene>
    <name evidence="6" type="ORF">GCM10023331_31680</name>
</gene>
<evidence type="ECO:0000256" key="1">
    <source>
        <dbReference type="ARBA" id="ARBA00001947"/>
    </source>
</evidence>
<organism evidence="6 7">
    <name type="scientific">Algivirga pacifica</name>
    <dbReference type="NCBI Taxonomy" id="1162670"/>
    <lineage>
        <taxon>Bacteria</taxon>
        <taxon>Pseudomonadati</taxon>
        <taxon>Bacteroidota</taxon>
        <taxon>Cytophagia</taxon>
        <taxon>Cytophagales</taxon>
        <taxon>Flammeovirgaceae</taxon>
        <taxon>Algivirga</taxon>
    </lineage>
</organism>
<evidence type="ECO:0000256" key="2">
    <source>
        <dbReference type="ARBA" id="ARBA00022723"/>
    </source>
</evidence>
<dbReference type="Pfam" id="PF24827">
    <property type="entry name" value="AstE_AspA_cat"/>
    <property type="match status" value="1"/>
</dbReference>
<proteinExistence type="predicted"/>
<comment type="cofactor">
    <cofactor evidence="1">
        <name>Zn(2+)</name>
        <dbReference type="ChEBI" id="CHEBI:29105"/>
    </cofactor>
</comment>
<sequence length="401" mass="46525">MEWIYSHAFQQSLPAKRIIGEVGDPTQGPALLFFGGIHGNELSGLFALQQVFKQLESQAISFNGYAVGITGNLAAIRKTKRFEDEDLNRIWTKEKIEQLNSPTYQPISEEEKEQKEIYEVIQEVLQNNPGPFYFFDLHTTSSDTIPFITVNDNLLNRSFTQHYPVPIILGIEEYLEGPLLSYINRLGYVAFGYEGGQHTSEIALDNHIAFIYLSIILTGSITNKEFFSSTYYQHLLKQTASFAGFYEITHRHALLPTDLFQMQEGFVNFERIRKNTPLALHNQRKVTAPKSGYLFMPLYQPQGEDGFFVIQKINPFFLRLSAKLRKWKLDQWIVQLPGIEWDQKDPETLIVHQKTAHFLTKKIFHLLGYRRRKVNQNTLHIHNREKRARYGDYEGASWLNI</sequence>
<dbReference type="PANTHER" id="PTHR15162">
    <property type="entry name" value="ASPARTOACYLASE"/>
    <property type="match status" value="1"/>
</dbReference>
<evidence type="ECO:0000313" key="6">
    <source>
        <dbReference type="EMBL" id="GAA4844496.1"/>
    </source>
</evidence>
<keyword evidence="4" id="KW-0862">Zinc</keyword>
<keyword evidence="3" id="KW-0378">Hydrolase</keyword>
<protein>
    <recommendedName>
        <fullName evidence="5">Succinylglutamate desuccinylase/Aspartoacylase catalytic domain-containing protein</fullName>
    </recommendedName>
</protein>
<feature type="domain" description="Succinylglutamate desuccinylase/Aspartoacylase catalytic" evidence="5">
    <location>
        <begin position="27"/>
        <end position="149"/>
    </location>
</feature>
<dbReference type="RefSeq" id="WP_345373539.1">
    <property type="nucleotide sequence ID" value="NZ_BAABJX010000051.1"/>
</dbReference>
<dbReference type="InterPro" id="IPR055438">
    <property type="entry name" value="AstE_AspA_cat"/>
</dbReference>
<reference evidence="7" key="1">
    <citation type="journal article" date="2019" name="Int. J. Syst. Evol. Microbiol.">
        <title>The Global Catalogue of Microorganisms (GCM) 10K type strain sequencing project: providing services to taxonomists for standard genome sequencing and annotation.</title>
        <authorList>
            <consortium name="The Broad Institute Genomics Platform"/>
            <consortium name="The Broad Institute Genome Sequencing Center for Infectious Disease"/>
            <person name="Wu L."/>
            <person name="Ma J."/>
        </authorList>
    </citation>
    <scope>NUCLEOTIDE SEQUENCE [LARGE SCALE GENOMIC DNA]</scope>
    <source>
        <strain evidence="7">JCM 18326</strain>
    </source>
</reference>